<comment type="caution">
    <text evidence="3">The sequence shown here is derived from an EMBL/GenBank/DDBJ whole genome shotgun (WGS) entry which is preliminary data.</text>
</comment>
<keyword evidence="4" id="KW-1185">Reference proteome</keyword>
<proteinExistence type="predicted"/>
<feature type="transmembrane region" description="Helical" evidence="2">
    <location>
        <begin position="118"/>
        <end position="139"/>
    </location>
</feature>
<reference evidence="3" key="1">
    <citation type="journal article" date="2022" name="Proc. Natl. Acad. Sci. U.S.A.">
        <title>Life cycle and functional genomics of the unicellular red alga Galdieria for elucidating algal and plant evolution and industrial use.</title>
        <authorList>
            <person name="Hirooka S."/>
            <person name="Itabashi T."/>
            <person name="Ichinose T.M."/>
            <person name="Onuma R."/>
            <person name="Fujiwara T."/>
            <person name="Yamashita S."/>
            <person name="Jong L.W."/>
            <person name="Tomita R."/>
            <person name="Iwane A.H."/>
            <person name="Miyagishima S.Y."/>
        </authorList>
    </citation>
    <scope>NUCLEOTIDE SEQUENCE</scope>
    <source>
        <strain evidence="3">NBRC 102759</strain>
    </source>
</reference>
<name>A0A9C7Q314_9RHOD</name>
<evidence type="ECO:0000256" key="2">
    <source>
        <dbReference type="SAM" id="Phobius"/>
    </source>
</evidence>
<gene>
    <name evidence="3" type="ORF">GpartN1_g6068.t1</name>
</gene>
<evidence type="ECO:0008006" key="5">
    <source>
        <dbReference type="Google" id="ProtNLM"/>
    </source>
</evidence>
<feature type="region of interest" description="Disordered" evidence="1">
    <location>
        <begin position="206"/>
        <end position="226"/>
    </location>
</feature>
<protein>
    <recommendedName>
        <fullName evidence="5">MARVEL domain-containing protein</fullName>
    </recommendedName>
</protein>
<dbReference type="AlphaFoldDB" id="A0A9C7Q314"/>
<evidence type="ECO:0000256" key="1">
    <source>
        <dbReference type="SAM" id="MobiDB-lite"/>
    </source>
</evidence>
<dbReference type="Proteomes" id="UP001061958">
    <property type="component" value="Unassembled WGS sequence"/>
</dbReference>
<organism evidence="3 4">
    <name type="scientific">Galdieria partita</name>
    <dbReference type="NCBI Taxonomy" id="83374"/>
    <lineage>
        <taxon>Eukaryota</taxon>
        <taxon>Rhodophyta</taxon>
        <taxon>Bangiophyceae</taxon>
        <taxon>Galdieriales</taxon>
        <taxon>Galdieriaceae</taxon>
        <taxon>Galdieria</taxon>
    </lineage>
</organism>
<keyword evidence="2" id="KW-0472">Membrane</keyword>
<evidence type="ECO:0000313" key="3">
    <source>
        <dbReference type="EMBL" id="GJQ14277.1"/>
    </source>
</evidence>
<feature type="transmembrane region" description="Helical" evidence="2">
    <location>
        <begin position="82"/>
        <end position="106"/>
    </location>
</feature>
<reference evidence="3" key="2">
    <citation type="submission" date="2022-01" db="EMBL/GenBank/DDBJ databases">
        <authorList>
            <person name="Hirooka S."/>
            <person name="Miyagishima S.Y."/>
        </authorList>
    </citation>
    <scope>NUCLEOTIDE SEQUENCE</scope>
    <source>
        <strain evidence="3">NBRC 102759</strain>
    </source>
</reference>
<feature type="transmembrane region" description="Helical" evidence="2">
    <location>
        <begin position="159"/>
        <end position="180"/>
    </location>
</feature>
<keyword evidence="2" id="KW-0812">Transmembrane</keyword>
<feature type="transmembrane region" description="Helical" evidence="2">
    <location>
        <begin position="20"/>
        <end position="40"/>
    </location>
</feature>
<evidence type="ECO:0000313" key="4">
    <source>
        <dbReference type="Proteomes" id="UP001061958"/>
    </source>
</evidence>
<dbReference type="EMBL" id="BQMJ01000053">
    <property type="protein sequence ID" value="GJQ14277.1"/>
    <property type="molecule type" value="Genomic_DNA"/>
</dbReference>
<accession>A0A9C7Q314</accession>
<sequence length="226" mass="25309">MATGRLQGRLEKLLPYTQTWGFYLTKLSFYICTFIFSVVIDALVSNAEFNIFDKSPPHISGDFCAYKASLAEPAGVTAICKYLIAVGALGLVFAIGFVAFSLWTLFAHRVTELWWIEALLNTFWMVWWFIAAGVATAARPSTGILDAANDRSAINAVEAVAWVNAVLYLFNVLLCFAVFWSAKTRFWIPTVEDYLRAVELEQESDRQAEKLDTSQVTPDGKYNGKM</sequence>
<keyword evidence="2" id="KW-1133">Transmembrane helix</keyword>